<sequence length="113" mass="11854">MRGVEKIGEEYHKEKVEQAILLFVSALLLLIPGLGETADSVELASIAITLRAIGAACDAGFGIYSVVSAKDAGAGEIFLALLGGLGVIDMIRPPALFAKAAKARRWTGKRNNS</sequence>
<evidence type="ECO:0000313" key="1">
    <source>
        <dbReference type="EMBL" id="GAE00307.1"/>
    </source>
</evidence>
<comment type="caution">
    <text evidence="1">The sequence shown here is derived from an EMBL/GenBank/DDBJ whole genome shotgun (WGS) entry which is preliminary data.</text>
</comment>
<dbReference type="Proteomes" id="UP000018001">
    <property type="component" value="Unassembled WGS sequence"/>
</dbReference>
<gene>
    <name evidence="1" type="ORF">PVAR5_9054</name>
</gene>
<reference evidence="2" key="1">
    <citation type="journal article" date="2014" name="Genome Announc.">
        <title>Draft genome sequence of the formaldehyde-resistant fungus Byssochlamys spectabilis No. 5 (anamorph Paecilomyces variotii No. 5) (NBRC109023).</title>
        <authorList>
            <person name="Oka T."/>
            <person name="Ekino K."/>
            <person name="Fukuda K."/>
            <person name="Nomura Y."/>
        </authorList>
    </citation>
    <scope>NUCLEOTIDE SEQUENCE [LARGE SCALE GENOMIC DNA]</scope>
    <source>
        <strain evidence="2">No. 5 / NBRC 109023</strain>
    </source>
</reference>
<dbReference type="InParanoid" id="V5GDZ5"/>
<feature type="non-terminal residue" evidence="1">
    <location>
        <position position="113"/>
    </location>
</feature>
<evidence type="ECO:0000313" key="2">
    <source>
        <dbReference type="Proteomes" id="UP000018001"/>
    </source>
</evidence>
<protein>
    <submittedName>
        <fullName evidence="1">Killer toxin alpha/beta</fullName>
    </submittedName>
</protein>
<dbReference type="EMBL" id="BAUL01000790">
    <property type="protein sequence ID" value="GAE00307.1"/>
    <property type="molecule type" value="Genomic_DNA"/>
</dbReference>
<accession>V5GDZ5</accession>
<dbReference type="eggNOG" id="KOG2806">
    <property type="taxonomic scope" value="Eukaryota"/>
</dbReference>
<keyword evidence="2" id="KW-1185">Reference proteome</keyword>
<proteinExistence type="predicted"/>
<dbReference type="AlphaFoldDB" id="V5GDZ5"/>
<dbReference type="HOGENOM" id="CLU_2139333_0_0_1"/>
<organism evidence="1 2">
    <name type="scientific">Byssochlamys spectabilis (strain No. 5 / NBRC 109023)</name>
    <name type="common">Paecilomyces variotii</name>
    <dbReference type="NCBI Taxonomy" id="1356009"/>
    <lineage>
        <taxon>Eukaryota</taxon>
        <taxon>Fungi</taxon>
        <taxon>Dikarya</taxon>
        <taxon>Ascomycota</taxon>
        <taxon>Pezizomycotina</taxon>
        <taxon>Eurotiomycetes</taxon>
        <taxon>Eurotiomycetidae</taxon>
        <taxon>Eurotiales</taxon>
        <taxon>Thermoascaceae</taxon>
        <taxon>Paecilomyces</taxon>
    </lineage>
</organism>
<dbReference type="OrthoDB" id="73875at2759"/>
<name>V5GDZ5_BYSSN</name>